<dbReference type="SUPFAM" id="SSF54197">
    <property type="entry name" value="HIT-like"/>
    <property type="match status" value="1"/>
</dbReference>
<accession>A0A849SVE1</accession>
<dbReference type="PROSITE" id="PS51084">
    <property type="entry name" value="HIT_2"/>
    <property type="match status" value="1"/>
</dbReference>
<feature type="active site" description="Tele-AMP-histidine intermediate" evidence="1">
    <location>
        <position position="100"/>
    </location>
</feature>
<protein>
    <submittedName>
        <fullName evidence="5">Histidine triad nucleotide-binding protein</fullName>
    </submittedName>
</protein>
<name>A0A849SVE1_UNCEI</name>
<dbReference type="InterPro" id="IPR011146">
    <property type="entry name" value="HIT-like"/>
</dbReference>
<evidence type="ECO:0000313" key="5">
    <source>
        <dbReference type="EMBL" id="NOT35330.1"/>
    </source>
</evidence>
<sequence>MSSCLFCRIVAGEIPATRVAESANVLAFRDLQPEAPTHVLLIPREHVASSAAELTESHAAMLGELFELAARIARDEQLERGWRLVTNVGAEGGQSVHHLHVHLLGGRPMQWPPG</sequence>
<evidence type="ECO:0000256" key="3">
    <source>
        <dbReference type="PROSITE-ProRule" id="PRU00464"/>
    </source>
</evidence>
<dbReference type="PANTHER" id="PTHR23089">
    <property type="entry name" value="HISTIDINE TRIAD HIT PROTEIN"/>
    <property type="match status" value="1"/>
</dbReference>
<dbReference type="InterPro" id="IPR036265">
    <property type="entry name" value="HIT-like_sf"/>
</dbReference>
<reference evidence="5 6" key="1">
    <citation type="submission" date="2020-04" db="EMBL/GenBank/DDBJ databases">
        <title>Metagenomic profiling of ammonia- and methane-oxidizing microorganisms in a Dutch drinking water treatment plant.</title>
        <authorList>
            <person name="Poghosyan L."/>
            <person name="Leucker S."/>
        </authorList>
    </citation>
    <scope>NUCLEOTIDE SEQUENCE [LARGE SCALE GENOMIC DNA]</scope>
    <source>
        <strain evidence="5">S-RSF-IL-03</strain>
    </source>
</reference>
<dbReference type="EMBL" id="JABFRW010000189">
    <property type="protein sequence ID" value="NOT35330.1"/>
    <property type="molecule type" value="Genomic_DNA"/>
</dbReference>
<organism evidence="5 6">
    <name type="scientific">Eiseniibacteriota bacterium</name>
    <dbReference type="NCBI Taxonomy" id="2212470"/>
    <lineage>
        <taxon>Bacteria</taxon>
        <taxon>Candidatus Eiseniibacteriota</taxon>
    </lineage>
</organism>
<dbReference type="AlphaFoldDB" id="A0A849SVE1"/>
<dbReference type="InterPro" id="IPR019808">
    <property type="entry name" value="Histidine_triad_CS"/>
</dbReference>
<dbReference type="InterPro" id="IPR001310">
    <property type="entry name" value="Histidine_triad_HIT"/>
</dbReference>
<dbReference type="Gene3D" id="3.30.428.10">
    <property type="entry name" value="HIT-like"/>
    <property type="match status" value="1"/>
</dbReference>
<evidence type="ECO:0000313" key="6">
    <source>
        <dbReference type="Proteomes" id="UP000580839"/>
    </source>
</evidence>
<comment type="caution">
    <text evidence="5">The sequence shown here is derived from an EMBL/GenBank/DDBJ whole genome shotgun (WGS) entry which is preliminary data.</text>
</comment>
<dbReference type="PRINTS" id="PR00332">
    <property type="entry name" value="HISTRIAD"/>
</dbReference>
<dbReference type="Proteomes" id="UP000580839">
    <property type="component" value="Unassembled WGS sequence"/>
</dbReference>
<feature type="domain" description="HIT" evidence="4">
    <location>
        <begin position="5"/>
        <end position="114"/>
    </location>
</feature>
<evidence type="ECO:0000256" key="2">
    <source>
        <dbReference type="PIRSR" id="PIRSR601310-3"/>
    </source>
</evidence>
<proteinExistence type="predicted"/>
<feature type="short sequence motif" description="Histidine triad motif" evidence="2 3">
    <location>
        <begin position="98"/>
        <end position="102"/>
    </location>
</feature>
<dbReference type="GO" id="GO:0003824">
    <property type="term" value="F:catalytic activity"/>
    <property type="evidence" value="ECO:0007669"/>
    <property type="project" value="InterPro"/>
</dbReference>
<dbReference type="Pfam" id="PF01230">
    <property type="entry name" value="HIT"/>
    <property type="match status" value="1"/>
</dbReference>
<dbReference type="CDD" id="cd01276">
    <property type="entry name" value="PKCI_related"/>
    <property type="match status" value="1"/>
</dbReference>
<evidence type="ECO:0000256" key="1">
    <source>
        <dbReference type="PIRSR" id="PIRSR601310-1"/>
    </source>
</evidence>
<gene>
    <name evidence="5" type="ORF">HOP12_14395</name>
</gene>
<evidence type="ECO:0000259" key="4">
    <source>
        <dbReference type="PROSITE" id="PS51084"/>
    </source>
</evidence>
<dbReference type="PROSITE" id="PS00892">
    <property type="entry name" value="HIT_1"/>
    <property type="match status" value="1"/>
</dbReference>